<feature type="signal peptide" evidence="2">
    <location>
        <begin position="1"/>
        <end position="20"/>
    </location>
</feature>
<dbReference type="InterPro" id="IPR025924">
    <property type="entry name" value="YHYH_dom"/>
</dbReference>
<reference evidence="4 5" key="1">
    <citation type="submission" date="2014-06" db="EMBL/GenBank/DDBJ databases">
        <authorList>
            <person name="Swart Estienne"/>
        </authorList>
    </citation>
    <scope>NUCLEOTIDE SEQUENCE [LARGE SCALE GENOMIC DNA]</scope>
    <source>
        <strain evidence="4 5">130c</strain>
    </source>
</reference>
<feature type="domain" description="YHYH" evidence="3">
    <location>
        <begin position="167"/>
        <end position="290"/>
    </location>
</feature>
<dbReference type="AlphaFoldDB" id="A0A078B955"/>
<feature type="chain" id="PRO_5001729951" description="YHYH domain-containing protein" evidence="2">
    <location>
        <begin position="21"/>
        <end position="375"/>
    </location>
</feature>
<evidence type="ECO:0000313" key="4">
    <source>
        <dbReference type="EMBL" id="CDW91050.1"/>
    </source>
</evidence>
<dbReference type="OrthoDB" id="10034317at2759"/>
<protein>
    <recommendedName>
        <fullName evidence="3">YHYH domain-containing protein</fullName>
    </recommendedName>
</protein>
<proteinExistence type="predicted"/>
<feature type="transmembrane region" description="Helical" evidence="1">
    <location>
        <begin position="355"/>
        <end position="374"/>
    </location>
</feature>
<evidence type="ECO:0000313" key="5">
    <source>
        <dbReference type="Proteomes" id="UP000039865"/>
    </source>
</evidence>
<sequence>MRVNKLVLLALLSLIELSYQFIVYDESLASCQAFAQMFDNTCDPQATPTTLGSTISEKKTCNFVSENFPQANLYRKLCATCSSENDQVIIRIQSNGLPNHCVYWGDDTGVSANIDFKVNWNKKMSINSTNYSPATQTDLDTLICKANWPSVLPEYSQFTNMISSQPADLDEFVGIALNGVLLSSGFSTLNMNVDPIFPIEYDQVTNINDAKEMGDTCLTSVHNGNNYHHYHIISPCILDSDLQAKSQQVACFMDSGCSDNLIQYSKAQKLKTLMPIGIAKDGHPIYGPYNSQGKLWQPCDVDICNGVFLGDQYAYVATMFHPYFIGCWGPGNKPMLSQSCSANPRKCSNSKLGISHSYIIMVLTVGFTLINLLIN</sequence>
<dbReference type="InParanoid" id="A0A078B955"/>
<name>A0A078B955_STYLE</name>
<keyword evidence="1" id="KW-0812">Transmembrane</keyword>
<gene>
    <name evidence="4" type="primary">Contig10398.g11087</name>
    <name evidence="4" type="ORF">STYLEM_20199</name>
</gene>
<keyword evidence="1" id="KW-0472">Membrane</keyword>
<keyword evidence="5" id="KW-1185">Reference proteome</keyword>
<accession>A0A078B955</accession>
<evidence type="ECO:0000259" key="3">
    <source>
        <dbReference type="Pfam" id="PF14240"/>
    </source>
</evidence>
<evidence type="ECO:0000256" key="1">
    <source>
        <dbReference type="SAM" id="Phobius"/>
    </source>
</evidence>
<keyword evidence="1" id="KW-1133">Transmembrane helix</keyword>
<organism evidence="4 5">
    <name type="scientific">Stylonychia lemnae</name>
    <name type="common">Ciliate</name>
    <dbReference type="NCBI Taxonomy" id="5949"/>
    <lineage>
        <taxon>Eukaryota</taxon>
        <taxon>Sar</taxon>
        <taxon>Alveolata</taxon>
        <taxon>Ciliophora</taxon>
        <taxon>Intramacronucleata</taxon>
        <taxon>Spirotrichea</taxon>
        <taxon>Stichotrichia</taxon>
        <taxon>Sporadotrichida</taxon>
        <taxon>Oxytrichidae</taxon>
        <taxon>Stylonychinae</taxon>
        <taxon>Stylonychia</taxon>
    </lineage>
</organism>
<dbReference type="Proteomes" id="UP000039865">
    <property type="component" value="Unassembled WGS sequence"/>
</dbReference>
<evidence type="ECO:0000256" key="2">
    <source>
        <dbReference type="SAM" id="SignalP"/>
    </source>
</evidence>
<dbReference type="EMBL" id="CCKQ01019040">
    <property type="protein sequence ID" value="CDW91050.1"/>
    <property type="molecule type" value="Genomic_DNA"/>
</dbReference>
<dbReference type="Pfam" id="PF14240">
    <property type="entry name" value="YHYH"/>
    <property type="match status" value="1"/>
</dbReference>
<keyword evidence="2" id="KW-0732">Signal</keyword>